<protein>
    <recommendedName>
        <fullName evidence="12">Integrase catalytic domain-containing protein</fullName>
    </recommendedName>
</protein>
<dbReference type="Gene3D" id="3.10.20.370">
    <property type="match status" value="1"/>
</dbReference>
<dbReference type="InterPro" id="IPR041373">
    <property type="entry name" value="RT_RNaseH"/>
</dbReference>
<evidence type="ECO:0000256" key="7">
    <source>
        <dbReference type="SAM" id="MobiDB-lite"/>
    </source>
</evidence>
<evidence type="ECO:0008006" key="12">
    <source>
        <dbReference type="Google" id="ProtNLM"/>
    </source>
</evidence>
<keyword evidence="5" id="KW-0378">Hydrolase</keyword>
<evidence type="ECO:0000259" key="9">
    <source>
        <dbReference type="PROSITE" id="PS50994"/>
    </source>
</evidence>
<evidence type="ECO:0000256" key="5">
    <source>
        <dbReference type="ARBA" id="ARBA00022801"/>
    </source>
</evidence>
<dbReference type="AlphaFoldDB" id="A0A5N5FYC3"/>
<evidence type="ECO:0000256" key="1">
    <source>
        <dbReference type="ARBA" id="ARBA00022679"/>
    </source>
</evidence>
<dbReference type="InterPro" id="IPR043502">
    <property type="entry name" value="DNA/RNA_pol_sf"/>
</dbReference>
<dbReference type="Pfam" id="PF24626">
    <property type="entry name" value="SH3_Tf2-1"/>
    <property type="match status" value="1"/>
</dbReference>
<gene>
    <name evidence="10" type="ORF">D8674_011317</name>
</gene>
<evidence type="ECO:0000256" key="4">
    <source>
        <dbReference type="ARBA" id="ARBA00022759"/>
    </source>
</evidence>
<organism evidence="10 11">
    <name type="scientific">Pyrus ussuriensis x Pyrus communis</name>
    <dbReference type="NCBI Taxonomy" id="2448454"/>
    <lineage>
        <taxon>Eukaryota</taxon>
        <taxon>Viridiplantae</taxon>
        <taxon>Streptophyta</taxon>
        <taxon>Embryophyta</taxon>
        <taxon>Tracheophyta</taxon>
        <taxon>Spermatophyta</taxon>
        <taxon>Magnoliopsida</taxon>
        <taxon>eudicotyledons</taxon>
        <taxon>Gunneridae</taxon>
        <taxon>Pentapetalae</taxon>
        <taxon>rosids</taxon>
        <taxon>fabids</taxon>
        <taxon>Rosales</taxon>
        <taxon>Rosaceae</taxon>
        <taxon>Amygdaloideae</taxon>
        <taxon>Maleae</taxon>
        <taxon>Pyrus</taxon>
    </lineage>
</organism>
<reference evidence="11" key="2">
    <citation type="submission" date="2019-10" db="EMBL/GenBank/DDBJ databases">
        <title>A de novo genome assembly of a pear dwarfing rootstock.</title>
        <authorList>
            <person name="Wang F."/>
            <person name="Wang J."/>
            <person name="Li S."/>
            <person name="Zhang Y."/>
            <person name="Fang M."/>
            <person name="Ma L."/>
            <person name="Zhao Y."/>
            <person name="Jiang S."/>
        </authorList>
    </citation>
    <scope>NUCLEOTIDE SEQUENCE [LARGE SCALE GENOMIC DNA]</scope>
</reference>
<evidence type="ECO:0000256" key="6">
    <source>
        <dbReference type="ARBA" id="ARBA00022918"/>
    </source>
</evidence>
<dbReference type="Pfam" id="PF17917">
    <property type="entry name" value="RT_RNaseH"/>
    <property type="match status" value="1"/>
</dbReference>
<dbReference type="Proteomes" id="UP000327157">
    <property type="component" value="Chromosome 14"/>
</dbReference>
<dbReference type="FunFam" id="3.10.20.370:FF:000001">
    <property type="entry name" value="Retrovirus-related Pol polyprotein from transposon 17.6-like protein"/>
    <property type="match status" value="1"/>
</dbReference>
<keyword evidence="3" id="KW-0540">Nuclease</keyword>
<dbReference type="GO" id="GO:0003964">
    <property type="term" value="F:RNA-directed DNA polymerase activity"/>
    <property type="evidence" value="ECO:0007669"/>
    <property type="project" value="UniProtKB-KW"/>
</dbReference>
<dbReference type="InterPro" id="IPR050951">
    <property type="entry name" value="Retrovirus_Pol_polyprotein"/>
</dbReference>
<dbReference type="InterPro" id="IPR012337">
    <property type="entry name" value="RNaseH-like_sf"/>
</dbReference>
<evidence type="ECO:0000313" key="10">
    <source>
        <dbReference type="EMBL" id="KAB2608149.1"/>
    </source>
</evidence>
<evidence type="ECO:0000256" key="3">
    <source>
        <dbReference type="ARBA" id="ARBA00022722"/>
    </source>
</evidence>
<dbReference type="InterPro" id="IPR001584">
    <property type="entry name" value="Integrase_cat-core"/>
</dbReference>
<dbReference type="InterPro" id="IPR056924">
    <property type="entry name" value="SH3_Tf2-1"/>
</dbReference>
<dbReference type="GO" id="GO:0016787">
    <property type="term" value="F:hydrolase activity"/>
    <property type="evidence" value="ECO:0007669"/>
    <property type="project" value="UniProtKB-KW"/>
</dbReference>
<reference evidence="10 11" key="3">
    <citation type="submission" date="2019-11" db="EMBL/GenBank/DDBJ databases">
        <title>A de novo genome assembly of a pear dwarfing rootstock.</title>
        <authorList>
            <person name="Wang F."/>
            <person name="Wang J."/>
            <person name="Li S."/>
            <person name="Zhang Y."/>
            <person name="Fang M."/>
            <person name="Ma L."/>
            <person name="Zhao Y."/>
            <person name="Jiang S."/>
        </authorList>
    </citation>
    <scope>NUCLEOTIDE SEQUENCE [LARGE SCALE GENOMIC DNA]</scope>
    <source>
        <strain evidence="10">S2</strain>
        <tissue evidence="10">Leaf</tissue>
    </source>
</reference>
<dbReference type="InterPro" id="IPR016197">
    <property type="entry name" value="Chromo-like_dom_sf"/>
</dbReference>
<sequence length="1036" mass="116930">MPRATTTSRISVMDGRVAELENSMASLKASVDASMDALPSLIDNAVAATLDTKLQIYFEQFRRELHFRPSSSGHPVHLVPDCSDPRASAPDLRPPSPNRFGGDHPPRPPWTQRIDCFLGGLKKELKFDVKLLKPATVHDAIAIAVQLDAKFTEFKSTQGKPSPMLKYPLVSAPTPIPVPPRPGNLPVKRLSLEEVQRKRERGECWFCSDKWTRGHKCGLKQLLMLDLLDGGDECMTEELPETPELYHMALSACAFYGTTASPPLQTMKVEGLLRGHFVKILLDSGRCDAVLGVQWLSSVSPVLWDFQLLTMEFSKGAQKFKLFHSPSTVPFIQELPLHNVDKELNSSNLGLCLYSLDTTPLGSSNLSSSQLQELQALLGEFEAIFELPTKLPPSRSLDHSIPLVPGAKPPNLRPYHYGPLQKTEIEKAVQELLEAGFIRASHSPFSFPVLTSWQHHLVHLKEVLTVLHQNHLYLKKSKCSFGQSSVEYLGHIVSQDGVAADPSKLKAIQQWPQPRNVKELRGFLGLTEGFAWNESASEAFRQLKSIMSSPQVLALPDFSQTFVVECDASGNGIGAVLQQNHRPIAFFSQALGPRNQALSTYERELIAIVHAIRKWQNYLQGRHFVIKTDHSSLKYFLGQRTNTQFQQKWVAKLLGFDYEIQYRSGKENTVADSLSRIPNHQELWKIKLMEEHHCTPAAGHQGVAKTYQRIKKGMDFIVGLPNCKGKSVIMVIVDRLSKYSHFIALAHPYNASIVAQLFIEHVFRLHGMPNSIVSDRDPVFVNAFWKELFRLQGSKLCMSSGYHPQSDGQTEVMNRCLETYLRCFVGGQPRKWVQWLPWAEWCFNTAYHTSSKYTPFEVVYGFSPPYIVPHEVGSTKVASVEQCMIERDGLLAVLKTNLQLAQNRMKVQADKKRIERHFNVGDMVYLKLVPYQLHSLVNHSYHKLQPRFYGPYAVIEKIGAVAYKLKLPEGSKIHPVFHVSCLKKQDLPATILSRRMYKKGSVAGVQLLVQWQGKEAADATWEDFDEFQKRFPDFVV</sequence>
<keyword evidence="6" id="KW-0695">RNA-directed DNA polymerase</keyword>
<dbReference type="EMBL" id="SMOL01000553">
    <property type="protein sequence ID" value="KAB2608149.1"/>
    <property type="molecule type" value="Genomic_DNA"/>
</dbReference>
<comment type="caution">
    <text evidence="10">The sequence shown here is derived from an EMBL/GenBank/DDBJ whole genome shotgun (WGS) entry which is preliminary data.</text>
</comment>
<dbReference type="CDD" id="cd09274">
    <property type="entry name" value="RNase_HI_RT_Ty3"/>
    <property type="match status" value="1"/>
</dbReference>
<evidence type="ECO:0000256" key="2">
    <source>
        <dbReference type="ARBA" id="ARBA00022695"/>
    </source>
</evidence>
<keyword evidence="4" id="KW-0255">Endonuclease</keyword>
<feature type="region of interest" description="Disordered" evidence="7">
    <location>
        <begin position="72"/>
        <end position="107"/>
    </location>
</feature>
<evidence type="ECO:0000313" key="11">
    <source>
        <dbReference type="Proteomes" id="UP000327157"/>
    </source>
</evidence>
<dbReference type="InterPro" id="IPR000953">
    <property type="entry name" value="Chromo/chromo_shadow_dom"/>
</dbReference>
<dbReference type="Gene3D" id="3.30.70.270">
    <property type="match status" value="1"/>
</dbReference>
<dbReference type="PANTHER" id="PTHR37984:SF5">
    <property type="entry name" value="PROTEIN NYNRIN-LIKE"/>
    <property type="match status" value="1"/>
</dbReference>
<dbReference type="PANTHER" id="PTHR37984">
    <property type="entry name" value="PROTEIN CBG26694"/>
    <property type="match status" value="1"/>
</dbReference>
<dbReference type="OrthoDB" id="1166716at2759"/>
<proteinExistence type="predicted"/>
<name>A0A5N5FYC3_9ROSA</name>
<feature type="domain" description="Integrase catalytic" evidence="9">
    <location>
        <begin position="692"/>
        <end position="863"/>
    </location>
</feature>
<dbReference type="InterPro" id="IPR036397">
    <property type="entry name" value="RNaseH_sf"/>
</dbReference>
<keyword evidence="11" id="KW-1185">Reference proteome</keyword>
<dbReference type="SUPFAM" id="SSF54160">
    <property type="entry name" value="Chromo domain-like"/>
    <property type="match status" value="1"/>
</dbReference>
<dbReference type="GO" id="GO:0003676">
    <property type="term" value="F:nucleic acid binding"/>
    <property type="evidence" value="ECO:0007669"/>
    <property type="project" value="InterPro"/>
</dbReference>
<accession>A0A5N5FYC3</accession>
<keyword evidence="2" id="KW-0548">Nucleotidyltransferase</keyword>
<dbReference type="InterPro" id="IPR043128">
    <property type="entry name" value="Rev_trsase/Diguanyl_cyclase"/>
</dbReference>
<dbReference type="SUPFAM" id="SSF53098">
    <property type="entry name" value="Ribonuclease H-like"/>
    <property type="match status" value="1"/>
</dbReference>
<dbReference type="Gene3D" id="3.30.420.10">
    <property type="entry name" value="Ribonuclease H-like superfamily/Ribonuclease H"/>
    <property type="match status" value="1"/>
</dbReference>
<dbReference type="Gene3D" id="3.10.10.10">
    <property type="entry name" value="HIV Type 1 Reverse Transcriptase, subunit A, domain 1"/>
    <property type="match status" value="1"/>
</dbReference>
<dbReference type="PROSITE" id="PS50013">
    <property type="entry name" value="CHROMO_2"/>
    <property type="match status" value="1"/>
</dbReference>
<dbReference type="GO" id="GO:0015074">
    <property type="term" value="P:DNA integration"/>
    <property type="evidence" value="ECO:0007669"/>
    <property type="project" value="InterPro"/>
</dbReference>
<dbReference type="SUPFAM" id="SSF56672">
    <property type="entry name" value="DNA/RNA polymerases"/>
    <property type="match status" value="1"/>
</dbReference>
<keyword evidence="1" id="KW-0808">Transferase</keyword>
<feature type="domain" description="Chromo" evidence="8">
    <location>
        <begin position="986"/>
        <end position="1036"/>
    </location>
</feature>
<dbReference type="GO" id="GO:0004519">
    <property type="term" value="F:endonuclease activity"/>
    <property type="evidence" value="ECO:0007669"/>
    <property type="project" value="UniProtKB-KW"/>
</dbReference>
<reference evidence="10 11" key="1">
    <citation type="submission" date="2019-09" db="EMBL/GenBank/DDBJ databases">
        <authorList>
            <person name="Ou C."/>
        </authorList>
    </citation>
    <scope>NUCLEOTIDE SEQUENCE [LARGE SCALE GENOMIC DNA]</scope>
    <source>
        <strain evidence="10">S2</strain>
        <tissue evidence="10">Leaf</tissue>
    </source>
</reference>
<dbReference type="PROSITE" id="PS50994">
    <property type="entry name" value="INTEGRASE"/>
    <property type="match status" value="1"/>
</dbReference>
<evidence type="ECO:0000259" key="8">
    <source>
        <dbReference type="PROSITE" id="PS50013"/>
    </source>
</evidence>